<sequence length="450" mass="50781">MTGLDKVFIGKIVNSLSGLKVEVFERGYVTVRGRQIIDIGNLADKCECLDKKFGNVERIQLKNSQILIPGFVDTHIHAPQYPNCGLGYDKTLLDWLDAYTYKLERVYRDSKFSKDVFDKVVKKCLDHGTTTACYYGPLFNSANVILTDSVEKYGQRALIGKVTMTQSPYPDYVEGEEEFMKNITEFVRHVLSRQNDLIQPIITPRFALSLNSSQMRQLGDLAESQNLHIQTHIAENKDEIRMVQETYNKPYARVYDDAKLLTNKTVLAHGIYLTDEDLDLIAERNTGISHCPDSNTCLKSGLCDVKRLLERGIKVGLGSDVSGGPVPSIRQAMKSALDTSVHLSFIKDNYEPLTYDQVFCLATIGGAEVLHMQEKIGNFAVNKEFDALIVDVDVESCQVDDVLDRTPLEILQKFVYCGDDRNVVGIYVAGRKKEIKNVIHRQTTDRYIVI</sequence>
<dbReference type="OrthoDB" id="194468at2759"/>
<comment type="cofactor">
    <cofactor evidence="1">
        <name>Zn(2+)</name>
        <dbReference type="ChEBI" id="CHEBI:29105"/>
    </cofactor>
</comment>
<keyword evidence="6" id="KW-0378">Hydrolase</keyword>
<keyword evidence="7" id="KW-0862">Zinc</keyword>
<evidence type="ECO:0000313" key="13">
    <source>
        <dbReference type="RefSeq" id="XP_030759493.1"/>
    </source>
</evidence>
<dbReference type="InterPro" id="IPR006680">
    <property type="entry name" value="Amidohydro-rel"/>
</dbReference>
<dbReference type="FunFam" id="3.20.20.140:FF:000022">
    <property type="entry name" value="Guanine deaminase"/>
    <property type="match status" value="1"/>
</dbReference>
<evidence type="ECO:0000256" key="3">
    <source>
        <dbReference type="ARBA" id="ARBA00006745"/>
    </source>
</evidence>
<evidence type="ECO:0000313" key="10">
    <source>
        <dbReference type="Proteomes" id="UP000504635"/>
    </source>
</evidence>
<dbReference type="GO" id="GO:0008270">
    <property type="term" value="F:zinc ion binding"/>
    <property type="evidence" value="ECO:0007669"/>
    <property type="project" value="TreeGrafter"/>
</dbReference>
<evidence type="ECO:0000256" key="1">
    <source>
        <dbReference type="ARBA" id="ARBA00001947"/>
    </source>
</evidence>
<dbReference type="Proteomes" id="UP000504635">
    <property type="component" value="Unplaced"/>
</dbReference>
<dbReference type="EC" id="3.5.4.3" evidence="4"/>
<comment type="pathway">
    <text evidence="2">Purine metabolism; guanine degradation; xanthine from guanine: step 1/1.</text>
</comment>
<dbReference type="SUPFAM" id="SSF51338">
    <property type="entry name" value="Composite domain of metallo-dependent hydrolases"/>
    <property type="match status" value="2"/>
</dbReference>
<evidence type="ECO:0000259" key="9">
    <source>
        <dbReference type="Pfam" id="PF01979"/>
    </source>
</evidence>
<evidence type="ECO:0000256" key="8">
    <source>
        <dbReference type="ARBA" id="ARBA00051148"/>
    </source>
</evidence>
<dbReference type="UniPathway" id="UPA00603">
    <property type="reaction ID" value="UER00660"/>
</dbReference>
<evidence type="ECO:0000313" key="12">
    <source>
        <dbReference type="RefSeq" id="XP_030759492.1"/>
    </source>
</evidence>
<name>A0A6J2Y8F3_SITOR</name>
<dbReference type="SUPFAM" id="SSF51556">
    <property type="entry name" value="Metallo-dependent hydrolases"/>
    <property type="match status" value="1"/>
</dbReference>
<keyword evidence="5" id="KW-0479">Metal-binding</keyword>
<dbReference type="InterPro" id="IPR032466">
    <property type="entry name" value="Metal_Hydrolase"/>
</dbReference>
<evidence type="ECO:0000256" key="6">
    <source>
        <dbReference type="ARBA" id="ARBA00022801"/>
    </source>
</evidence>
<dbReference type="RefSeq" id="XP_030759493.1">
    <property type="nucleotide sequence ID" value="XM_030903633.1"/>
</dbReference>
<feature type="domain" description="Amidohydrolase-related" evidence="9">
    <location>
        <begin position="66"/>
        <end position="431"/>
    </location>
</feature>
<evidence type="ECO:0000256" key="7">
    <source>
        <dbReference type="ARBA" id="ARBA00022833"/>
    </source>
</evidence>
<evidence type="ECO:0000313" key="11">
    <source>
        <dbReference type="RefSeq" id="XP_030759491.1"/>
    </source>
</evidence>
<evidence type="ECO:0000256" key="4">
    <source>
        <dbReference type="ARBA" id="ARBA00012781"/>
    </source>
</evidence>
<dbReference type="GO" id="GO:0006147">
    <property type="term" value="P:guanine catabolic process"/>
    <property type="evidence" value="ECO:0007669"/>
    <property type="project" value="UniProtKB-UniPathway"/>
</dbReference>
<dbReference type="RefSeq" id="XP_030759491.1">
    <property type="nucleotide sequence ID" value="XM_030903631.1"/>
</dbReference>
<dbReference type="AlphaFoldDB" id="A0A6J2Y8F3"/>
<organism evidence="10 11">
    <name type="scientific">Sitophilus oryzae</name>
    <name type="common">Rice weevil</name>
    <name type="synonym">Curculio oryzae</name>
    <dbReference type="NCBI Taxonomy" id="7048"/>
    <lineage>
        <taxon>Eukaryota</taxon>
        <taxon>Metazoa</taxon>
        <taxon>Ecdysozoa</taxon>
        <taxon>Arthropoda</taxon>
        <taxon>Hexapoda</taxon>
        <taxon>Insecta</taxon>
        <taxon>Pterygota</taxon>
        <taxon>Neoptera</taxon>
        <taxon>Endopterygota</taxon>
        <taxon>Coleoptera</taxon>
        <taxon>Polyphaga</taxon>
        <taxon>Cucujiformia</taxon>
        <taxon>Curculionidae</taxon>
        <taxon>Dryophthorinae</taxon>
        <taxon>Sitophilus</taxon>
    </lineage>
</organism>
<dbReference type="RefSeq" id="XP_030759494.1">
    <property type="nucleotide sequence ID" value="XM_030903634.1"/>
</dbReference>
<dbReference type="GO" id="GO:0005829">
    <property type="term" value="C:cytosol"/>
    <property type="evidence" value="ECO:0007669"/>
    <property type="project" value="TreeGrafter"/>
</dbReference>
<dbReference type="InterPro" id="IPR011059">
    <property type="entry name" value="Metal-dep_hydrolase_composite"/>
</dbReference>
<proteinExistence type="inferred from homology"/>
<gene>
    <name evidence="11 12 13 14" type="primary">LOC115884910</name>
</gene>
<evidence type="ECO:0000256" key="5">
    <source>
        <dbReference type="ARBA" id="ARBA00022723"/>
    </source>
</evidence>
<evidence type="ECO:0000313" key="14">
    <source>
        <dbReference type="RefSeq" id="XP_030759494.1"/>
    </source>
</evidence>
<evidence type="ECO:0000256" key="2">
    <source>
        <dbReference type="ARBA" id="ARBA00004984"/>
    </source>
</evidence>
<accession>A0A6J2Y8F3</accession>
<comment type="similarity">
    <text evidence="3">Belongs to the metallo-dependent hydrolases superfamily. ATZ/TRZ family.</text>
</comment>
<dbReference type="PANTHER" id="PTHR11271:SF6">
    <property type="entry name" value="GUANINE DEAMINASE"/>
    <property type="match status" value="1"/>
</dbReference>
<dbReference type="Pfam" id="PF01979">
    <property type="entry name" value="Amidohydro_1"/>
    <property type="match status" value="1"/>
</dbReference>
<keyword evidence="10" id="KW-1185">Reference proteome</keyword>
<dbReference type="KEGG" id="soy:115884910"/>
<dbReference type="InterPro" id="IPR051607">
    <property type="entry name" value="Metallo-dep_hydrolases"/>
</dbReference>
<dbReference type="Gene3D" id="3.20.20.140">
    <property type="entry name" value="Metal-dependent hydrolases"/>
    <property type="match status" value="1"/>
</dbReference>
<dbReference type="Gene3D" id="2.30.40.10">
    <property type="entry name" value="Urease, subunit C, domain 1"/>
    <property type="match status" value="1"/>
</dbReference>
<dbReference type="RefSeq" id="XP_030759492.1">
    <property type="nucleotide sequence ID" value="XM_030903632.1"/>
</dbReference>
<comment type="catalytic activity">
    <reaction evidence="8">
        <text>guanine + H2O + H(+) = xanthine + NH4(+)</text>
        <dbReference type="Rhea" id="RHEA:14665"/>
        <dbReference type="ChEBI" id="CHEBI:15377"/>
        <dbReference type="ChEBI" id="CHEBI:15378"/>
        <dbReference type="ChEBI" id="CHEBI:16235"/>
        <dbReference type="ChEBI" id="CHEBI:17712"/>
        <dbReference type="ChEBI" id="CHEBI:28938"/>
        <dbReference type="EC" id="3.5.4.3"/>
    </reaction>
</comment>
<dbReference type="PANTHER" id="PTHR11271">
    <property type="entry name" value="GUANINE DEAMINASE"/>
    <property type="match status" value="1"/>
</dbReference>
<reference evidence="11 12" key="1">
    <citation type="submission" date="2025-04" db="UniProtKB">
        <authorList>
            <consortium name="RefSeq"/>
        </authorList>
    </citation>
    <scope>IDENTIFICATION</scope>
    <source>
        <tissue evidence="11 12">Gonads</tissue>
    </source>
</reference>
<dbReference type="GO" id="GO:0008892">
    <property type="term" value="F:guanine deaminase activity"/>
    <property type="evidence" value="ECO:0007669"/>
    <property type="project" value="UniProtKB-EC"/>
</dbReference>
<dbReference type="GeneID" id="115884910"/>
<protein>
    <recommendedName>
        <fullName evidence="4">guanine deaminase</fullName>
        <ecNumber evidence="4">3.5.4.3</ecNumber>
    </recommendedName>
</protein>